<dbReference type="InterPro" id="IPR009075">
    <property type="entry name" value="AcylCo_DH/oxidase_C"/>
</dbReference>
<evidence type="ECO:0000256" key="2">
    <source>
        <dbReference type="ARBA" id="ARBA00009347"/>
    </source>
</evidence>
<comment type="caution">
    <text evidence="8">The sequence shown here is derived from an EMBL/GenBank/DDBJ whole genome shotgun (WGS) entry which is preliminary data.</text>
</comment>
<dbReference type="Gene3D" id="1.20.140.10">
    <property type="entry name" value="Butyryl-CoA Dehydrogenase, subunit A, domain 3"/>
    <property type="match status" value="1"/>
</dbReference>
<protein>
    <recommendedName>
        <fullName evidence="10">Acyl-CoA dehydrogenase</fullName>
    </recommendedName>
</protein>
<dbReference type="Gene3D" id="2.40.110.10">
    <property type="entry name" value="Butyryl-CoA Dehydrogenase, subunit A, domain 2"/>
    <property type="match status" value="1"/>
</dbReference>
<feature type="domain" description="Acyl-CoA dehydrogenase/oxidase C-terminal" evidence="6">
    <location>
        <begin position="229"/>
        <end position="359"/>
    </location>
</feature>
<keyword evidence="3" id="KW-0285">Flavoprotein</keyword>
<evidence type="ECO:0000256" key="5">
    <source>
        <dbReference type="ARBA" id="ARBA00023002"/>
    </source>
</evidence>
<dbReference type="RefSeq" id="WP_146871309.1">
    <property type="nucleotide sequence ID" value="NZ_VJWE01000013.1"/>
</dbReference>
<evidence type="ECO:0000256" key="1">
    <source>
        <dbReference type="ARBA" id="ARBA00001974"/>
    </source>
</evidence>
<sequence>MDFDFSDDQEQLRDAVRKWVDKGYTFERRRAAVAAGGFDRAAWGELAELGLTALTVPEAHDGMGQGAIDAMVVAEELGRGIVLEPIAQAFIASSVLSHYAPADVQGAWLPRVASGEALVVLAQQERKARYRLDVCDAKAVKAQSGYAVTAIKSVVPAGDKADAFIVPAQLDGKIALFLVERTASGVTTQGYVTQDGSRAAEVLLANAPATLITTDGLAARELAVDTGIAAACAEAVGVMDKTVAITVEYMNQRKQFGVFIASFQALRHRVADMKMQLELARSMSYYASLKLGAPAAERRAAMARAKVQLGQSMRFVGQQAVQLHGGIGVTDEYIVSHYFKKLTQLEVTFGDTLHHLGEVSARMQDTAGVFA</sequence>
<evidence type="ECO:0000256" key="3">
    <source>
        <dbReference type="ARBA" id="ARBA00022630"/>
    </source>
</evidence>
<evidence type="ECO:0000259" key="7">
    <source>
        <dbReference type="Pfam" id="PF02771"/>
    </source>
</evidence>
<dbReference type="InterPro" id="IPR009100">
    <property type="entry name" value="AcylCoA_DH/oxidase_NM_dom_sf"/>
</dbReference>
<dbReference type="PANTHER" id="PTHR43884:SF20">
    <property type="entry name" value="ACYL-COA DEHYDROGENASE FADE28"/>
    <property type="match status" value="1"/>
</dbReference>
<dbReference type="Pfam" id="PF02771">
    <property type="entry name" value="Acyl-CoA_dh_N"/>
    <property type="match status" value="1"/>
</dbReference>
<dbReference type="SUPFAM" id="SSF56645">
    <property type="entry name" value="Acyl-CoA dehydrogenase NM domain-like"/>
    <property type="match status" value="1"/>
</dbReference>
<dbReference type="GO" id="GO:0050660">
    <property type="term" value="F:flavin adenine dinucleotide binding"/>
    <property type="evidence" value="ECO:0007669"/>
    <property type="project" value="InterPro"/>
</dbReference>
<dbReference type="Gene3D" id="1.10.540.10">
    <property type="entry name" value="Acyl-CoA dehydrogenase/oxidase, N-terminal domain"/>
    <property type="match status" value="1"/>
</dbReference>
<evidence type="ECO:0000259" key="6">
    <source>
        <dbReference type="Pfam" id="PF00441"/>
    </source>
</evidence>
<comment type="similarity">
    <text evidence="2">Belongs to the acyl-CoA dehydrogenase family.</text>
</comment>
<dbReference type="CDD" id="cd00567">
    <property type="entry name" value="ACAD"/>
    <property type="match status" value="1"/>
</dbReference>
<evidence type="ECO:0000313" key="8">
    <source>
        <dbReference type="EMBL" id="TWG37730.1"/>
    </source>
</evidence>
<comment type="cofactor">
    <cofactor evidence="1">
        <name>FAD</name>
        <dbReference type="ChEBI" id="CHEBI:57692"/>
    </cofactor>
</comment>
<dbReference type="Pfam" id="PF00441">
    <property type="entry name" value="Acyl-CoA_dh_1"/>
    <property type="match status" value="1"/>
</dbReference>
<evidence type="ECO:0000256" key="4">
    <source>
        <dbReference type="ARBA" id="ARBA00022827"/>
    </source>
</evidence>
<dbReference type="InterPro" id="IPR037069">
    <property type="entry name" value="AcylCoA_DH/ox_N_sf"/>
</dbReference>
<dbReference type="InterPro" id="IPR036250">
    <property type="entry name" value="AcylCo_DH-like_C"/>
</dbReference>
<keyword evidence="4" id="KW-0274">FAD</keyword>
<feature type="domain" description="Acyl-CoA dehydrogenase/oxidase N-terminal" evidence="7">
    <location>
        <begin position="6"/>
        <end position="116"/>
    </location>
</feature>
<dbReference type="InterPro" id="IPR046373">
    <property type="entry name" value="Acyl-CoA_Oxase/DH_mid-dom_sf"/>
</dbReference>
<dbReference type="AlphaFoldDB" id="A0A561XNP4"/>
<dbReference type="EMBL" id="VJWE01000013">
    <property type="protein sequence ID" value="TWG37730.1"/>
    <property type="molecule type" value="Genomic_DNA"/>
</dbReference>
<reference evidence="8 9" key="1">
    <citation type="journal article" date="2015" name="Stand. Genomic Sci.">
        <title>Genomic Encyclopedia of Bacterial and Archaeal Type Strains, Phase III: the genomes of soil and plant-associated and newly described type strains.</title>
        <authorList>
            <person name="Whitman W.B."/>
            <person name="Woyke T."/>
            <person name="Klenk H.P."/>
            <person name="Zhou Y."/>
            <person name="Lilburn T.G."/>
            <person name="Beck B.J."/>
            <person name="De Vos P."/>
            <person name="Vandamme P."/>
            <person name="Eisen J.A."/>
            <person name="Garrity G."/>
            <person name="Hugenholtz P."/>
            <person name="Kyrpides N.C."/>
        </authorList>
    </citation>
    <scope>NUCLEOTIDE SEQUENCE [LARGE SCALE GENOMIC DNA]</scope>
    <source>
        <strain evidence="8 9">DSM 64</strain>
    </source>
</reference>
<dbReference type="InterPro" id="IPR013786">
    <property type="entry name" value="AcylCoA_DH/ox_N"/>
</dbReference>
<proteinExistence type="inferred from homology"/>
<evidence type="ECO:0000313" key="9">
    <source>
        <dbReference type="Proteomes" id="UP000321485"/>
    </source>
</evidence>
<keyword evidence="5" id="KW-0560">Oxidoreductase</keyword>
<dbReference type="GO" id="GO:0003995">
    <property type="term" value="F:acyl-CoA dehydrogenase activity"/>
    <property type="evidence" value="ECO:0007669"/>
    <property type="project" value="TreeGrafter"/>
</dbReference>
<dbReference type="GeneID" id="51111837"/>
<dbReference type="SUPFAM" id="SSF47203">
    <property type="entry name" value="Acyl-CoA dehydrogenase C-terminal domain-like"/>
    <property type="match status" value="1"/>
</dbReference>
<dbReference type="PANTHER" id="PTHR43884">
    <property type="entry name" value="ACYL-COA DEHYDROGENASE"/>
    <property type="match status" value="1"/>
</dbReference>
<accession>A0A561XNP4</accession>
<organism evidence="8 9">
    <name type="scientific">Acidovorax delafieldii</name>
    <name type="common">Pseudomonas delafieldii</name>
    <dbReference type="NCBI Taxonomy" id="47920"/>
    <lineage>
        <taxon>Bacteria</taxon>
        <taxon>Pseudomonadati</taxon>
        <taxon>Pseudomonadota</taxon>
        <taxon>Betaproteobacteria</taxon>
        <taxon>Burkholderiales</taxon>
        <taxon>Comamonadaceae</taxon>
        <taxon>Acidovorax</taxon>
    </lineage>
</organism>
<evidence type="ECO:0008006" key="10">
    <source>
        <dbReference type="Google" id="ProtNLM"/>
    </source>
</evidence>
<name>A0A561XNP4_ACIDE</name>
<gene>
    <name evidence="8" type="ORF">ATF69_2779</name>
</gene>
<dbReference type="Proteomes" id="UP000321485">
    <property type="component" value="Unassembled WGS sequence"/>
</dbReference>